<evidence type="ECO:0000313" key="2">
    <source>
        <dbReference type="EMBL" id="OEV11230.1"/>
    </source>
</evidence>
<comment type="caution">
    <text evidence="2">The sequence shown here is derived from an EMBL/GenBank/DDBJ whole genome shotgun (WGS) entry which is preliminary data.</text>
</comment>
<name>A0A1E7L4X5_9ACTN</name>
<dbReference type="Pfam" id="PF24878">
    <property type="entry name" value="YkcB_C"/>
    <property type="match status" value="1"/>
</dbReference>
<dbReference type="InterPro" id="IPR056785">
    <property type="entry name" value="YkcA/B-like_C"/>
</dbReference>
<proteinExistence type="predicted"/>
<sequence length="123" mass="12952">MGGLLNGSRVSKALKAELTDHADDFTWAAATVGAMNGASYQLAAERPVMSIGGFNGTDPAPTVAQFKKYVKDGRIHYFIGGDSRGGPGGGRDGAGSDIQKWVKKHYTKETIGGTTLYDLTKAK</sequence>
<keyword evidence="3" id="KW-1185">Reference proteome</keyword>
<accession>A0A1E7L4X5</accession>
<protein>
    <recommendedName>
        <fullName evidence="1">Putative mannosyltransferase YkcA/B-like C-terminal domain-containing protein</fullName>
    </recommendedName>
</protein>
<dbReference type="AlphaFoldDB" id="A0A1E7L4X5"/>
<dbReference type="Proteomes" id="UP000176005">
    <property type="component" value="Unassembled WGS sequence"/>
</dbReference>
<reference evidence="2 3" key="1">
    <citation type="journal article" date="2016" name="Front. Microbiol.">
        <title>Comparative Genomics Analysis of Streptomyces Species Reveals Their Adaptation to the Marine Environment and Their Diversity at the Genomic Level.</title>
        <authorList>
            <person name="Tian X."/>
            <person name="Zhang Z."/>
            <person name="Yang T."/>
            <person name="Chen M."/>
            <person name="Li J."/>
            <person name="Chen F."/>
            <person name="Yang J."/>
            <person name="Li W."/>
            <person name="Zhang B."/>
            <person name="Zhang Z."/>
            <person name="Wu J."/>
            <person name="Zhang C."/>
            <person name="Long L."/>
            <person name="Xiao J."/>
        </authorList>
    </citation>
    <scope>NUCLEOTIDE SEQUENCE [LARGE SCALE GENOMIC DNA]</scope>
    <source>
        <strain evidence="2 3">SCSIO 10429</strain>
    </source>
</reference>
<gene>
    <name evidence="2" type="ORF">AN218_13825</name>
</gene>
<dbReference type="EMBL" id="LJGW01000237">
    <property type="protein sequence ID" value="OEV11230.1"/>
    <property type="molecule type" value="Genomic_DNA"/>
</dbReference>
<organism evidence="2 3">
    <name type="scientific">Streptomyces nanshensis</name>
    <dbReference type="NCBI Taxonomy" id="518642"/>
    <lineage>
        <taxon>Bacteria</taxon>
        <taxon>Bacillati</taxon>
        <taxon>Actinomycetota</taxon>
        <taxon>Actinomycetes</taxon>
        <taxon>Kitasatosporales</taxon>
        <taxon>Streptomycetaceae</taxon>
        <taxon>Streptomyces</taxon>
    </lineage>
</organism>
<feature type="domain" description="Putative mannosyltransferase YkcA/B-like C-terminal" evidence="1">
    <location>
        <begin position="16"/>
        <end position="105"/>
    </location>
</feature>
<evidence type="ECO:0000313" key="3">
    <source>
        <dbReference type="Proteomes" id="UP000176005"/>
    </source>
</evidence>
<evidence type="ECO:0000259" key="1">
    <source>
        <dbReference type="Pfam" id="PF24878"/>
    </source>
</evidence>